<dbReference type="Proteomes" id="UP000199482">
    <property type="component" value="Chromosome I"/>
</dbReference>
<evidence type="ECO:0000256" key="2">
    <source>
        <dbReference type="SAM" id="Phobius"/>
    </source>
</evidence>
<accession>A0A1H1R6W6</accession>
<feature type="transmembrane region" description="Helical" evidence="2">
    <location>
        <begin position="65"/>
        <end position="83"/>
    </location>
</feature>
<proteinExistence type="predicted"/>
<keyword evidence="3" id="KW-0378">Hydrolase</keyword>
<dbReference type="InterPro" id="IPR025327">
    <property type="entry name" value="DUF4233"/>
</dbReference>
<dbReference type="AlphaFoldDB" id="A0A1H1R6W6"/>
<evidence type="ECO:0000313" key="6">
    <source>
        <dbReference type="Proteomes" id="UP000893823"/>
    </source>
</evidence>
<evidence type="ECO:0000313" key="5">
    <source>
        <dbReference type="Proteomes" id="UP000199482"/>
    </source>
</evidence>
<dbReference type="Proteomes" id="UP000893823">
    <property type="component" value="Unassembled WGS sequence"/>
</dbReference>
<dbReference type="EMBL" id="LT629755">
    <property type="protein sequence ID" value="SDS31355.1"/>
    <property type="molecule type" value="Genomic_DNA"/>
</dbReference>
<evidence type="ECO:0000313" key="3">
    <source>
        <dbReference type="EMBL" id="MCP2367609.1"/>
    </source>
</evidence>
<keyword evidence="2" id="KW-1133">Transmembrane helix</keyword>
<dbReference type="Pfam" id="PF14017">
    <property type="entry name" value="DUF4233"/>
    <property type="match status" value="1"/>
</dbReference>
<dbReference type="GO" id="GO:0006508">
    <property type="term" value="P:proteolysis"/>
    <property type="evidence" value="ECO:0007669"/>
    <property type="project" value="UniProtKB-KW"/>
</dbReference>
<protein>
    <submittedName>
        <fullName evidence="3">Membrane-bound ClpP family serine protease</fullName>
    </submittedName>
</protein>
<gene>
    <name evidence="3" type="ORF">BCL57_001768</name>
    <name evidence="4" type="ORF">SAMN04489721_1107</name>
</gene>
<feature type="transmembrane region" description="Helical" evidence="2">
    <location>
        <begin position="113"/>
        <end position="131"/>
    </location>
</feature>
<dbReference type="GO" id="GO:0008233">
    <property type="term" value="F:peptidase activity"/>
    <property type="evidence" value="ECO:0007669"/>
    <property type="project" value="UniProtKB-KW"/>
</dbReference>
<dbReference type="RefSeq" id="WP_092675689.1">
    <property type="nucleotide sequence ID" value="NZ_BMDN01000003.1"/>
</dbReference>
<organism evidence="4 5">
    <name type="scientific">Agromyces flavus</name>
    <dbReference type="NCBI Taxonomy" id="589382"/>
    <lineage>
        <taxon>Bacteria</taxon>
        <taxon>Bacillati</taxon>
        <taxon>Actinomycetota</taxon>
        <taxon>Actinomycetes</taxon>
        <taxon>Micrococcales</taxon>
        <taxon>Microbacteriaceae</taxon>
        <taxon>Agromyces</taxon>
    </lineage>
</organism>
<dbReference type="OrthoDB" id="3267755at2"/>
<feature type="region of interest" description="Disordered" evidence="1">
    <location>
        <begin position="1"/>
        <end position="21"/>
    </location>
</feature>
<keyword evidence="6" id="KW-1185">Reference proteome</keyword>
<evidence type="ECO:0000256" key="1">
    <source>
        <dbReference type="SAM" id="MobiDB-lite"/>
    </source>
</evidence>
<reference evidence="4" key="2">
    <citation type="submission" date="2016-10" db="EMBL/GenBank/DDBJ databases">
        <authorList>
            <person name="de Groot N.N."/>
        </authorList>
    </citation>
    <scope>NUCLEOTIDE SEQUENCE [LARGE SCALE GENOMIC DNA]</scope>
    <source>
        <strain evidence="4">CPCC 202695</strain>
    </source>
</reference>
<feature type="transmembrane region" description="Helical" evidence="2">
    <location>
        <begin position="31"/>
        <end position="53"/>
    </location>
</feature>
<name>A0A1H1R6W6_9MICO</name>
<dbReference type="STRING" id="589382.SAMN04489721_1107"/>
<feature type="transmembrane region" description="Helical" evidence="2">
    <location>
        <begin position="90"/>
        <end position="107"/>
    </location>
</feature>
<keyword evidence="3" id="KW-0645">Protease</keyword>
<sequence length="152" mass="15912">MSDTAPDAPGDAPDAAAEPTAQPARSLRRSLASVLLTFELIIIFLAALVIWGLSREDGGPFGLPTWVPLAAGGVLILLTLATIALLRFEWAYVLGWALQVLILAAGLLNPAMYLIGAIFGGMWAYCMIVGARIDRARAAEAAPGTEPGKEPA</sequence>
<keyword evidence="2" id="KW-0812">Transmembrane</keyword>
<evidence type="ECO:0000313" key="4">
    <source>
        <dbReference type="EMBL" id="SDS31355.1"/>
    </source>
</evidence>
<reference evidence="5" key="1">
    <citation type="submission" date="2016-10" db="EMBL/GenBank/DDBJ databases">
        <authorList>
            <person name="Varghese N."/>
            <person name="Submissions S."/>
        </authorList>
    </citation>
    <scope>NUCLEOTIDE SEQUENCE [LARGE SCALE GENOMIC DNA]</scope>
    <source>
        <strain evidence="5">CPCC 202695</strain>
    </source>
</reference>
<dbReference type="EMBL" id="SODL02000003">
    <property type="protein sequence ID" value="MCP2367609.1"/>
    <property type="molecule type" value="Genomic_DNA"/>
</dbReference>
<keyword evidence="2" id="KW-0472">Membrane</keyword>
<reference evidence="3" key="3">
    <citation type="submission" date="2022-06" db="EMBL/GenBank/DDBJ databases">
        <title>Genomic Encyclopedia of Type Strains, Phase III (KMG-III): the genomes of soil and plant-associated and newly described type strains.</title>
        <authorList>
            <person name="Whitman W."/>
        </authorList>
    </citation>
    <scope>NUCLEOTIDE SEQUENCE</scope>
    <source>
        <strain evidence="3">CPCC 202695</strain>
    </source>
</reference>